<evidence type="ECO:0000313" key="2">
    <source>
        <dbReference type="EMBL" id="GAL03851.1"/>
    </source>
</evidence>
<accession>A0A090QLP2</accession>
<name>A0A090QLP2_9GAMM</name>
<proteinExistence type="predicted"/>
<comment type="caution">
    <text evidence="2">The sequence shown here is derived from an EMBL/GenBank/DDBJ whole genome shotgun (WGS) entry which is preliminary data.</text>
</comment>
<gene>
    <name evidence="2" type="ORF">JCM19237_2002</name>
</gene>
<sequence length="46" mass="5428">MFLFAMMKNIEGEQAPRSDGSIKKKPAIWRVFFIVYLVDLIYLAYL</sequence>
<dbReference type="AlphaFoldDB" id="A0A090QLP2"/>
<dbReference type="EMBL" id="BBMN01000003">
    <property type="protein sequence ID" value="GAL03851.1"/>
    <property type="molecule type" value="Genomic_DNA"/>
</dbReference>
<reference evidence="2 3" key="1">
    <citation type="journal article" date="2014" name="Genome Announc.">
        <title>Draft Genome Sequences of Two Vibrionaceae Species, Vibrio ponticus C121 and Photobacterium aphoticum C119, Isolated as Coral Reef Microbiota.</title>
        <authorList>
            <person name="Al-saari N."/>
            <person name="Meirelles P.M."/>
            <person name="Mino S."/>
            <person name="Suda W."/>
            <person name="Oshima K."/>
            <person name="Hattori M."/>
            <person name="Ohkuma M."/>
            <person name="Thompson F.L."/>
            <person name="Gomez-Gil B."/>
            <person name="Sawabe T."/>
            <person name="Sawabe T."/>
        </authorList>
    </citation>
    <scope>NUCLEOTIDE SEQUENCE [LARGE SCALE GENOMIC DNA]</scope>
    <source>
        <strain evidence="2 3">JCM 19237</strain>
    </source>
</reference>
<organism evidence="2 3">
    <name type="scientific">Photobacterium aphoticum</name>
    <dbReference type="NCBI Taxonomy" id="754436"/>
    <lineage>
        <taxon>Bacteria</taxon>
        <taxon>Pseudomonadati</taxon>
        <taxon>Pseudomonadota</taxon>
        <taxon>Gammaproteobacteria</taxon>
        <taxon>Vibrionales</taxon>
        <taxon>Vibrionaceae</taxon>
        <taxon>Photobacterium</taxon>
    </lineage>
</organism>
<keyword evidence="1" id="KW-1133">Transmembrane helix</keyword>
<dbReference type="Proteomes" id="UP000029227">
    <property type="component" value="Unassembled WGS sequence"/>
</dbReference>
<feature type="transmembrane region" description="Helical" evidence="1">
    <location>
        <begin position="27"/>
        <end position="45"/>
    </location>
</feature>
<evidence type="ECO:0000256" key="1">
    <source>
        <dbReference type="SAM" id="Phobius"/>
    </source>
</evidence>
<keyword evidence="1" id="KW-0812">Transmembrane</keyword>
<keyword evidence="1" id="KW-0472">Membrane</keyword>
<protein>
    <submittedName>
        <fullName evidence="2">Uncharacterized protein</fullName>
    </submittedName>
</protein>
<evidence type="ECO:0000313" key="3">
    <source>
        <dbReference type="Proteomes" id="UP000029227"/>
    </source>
</evidence>